<dbReference type="InterPro" id="IPR020843">
    <property type="entry name" value="ER"/>
</dbReference>
<proteinExistence type="predicted"/>
<dbReference type="AlphaFoldDB" id="A0A0H5R4L7"/>
<dbReference type="SMART" id="SM00829">
    <property type="entry name" value="PKS_ER"/>
    <property type="match status" value="1"/>
</dbReference>
<dbReference type="InterPro" id="IPR013149">
    <property type="entry name" value="ADH-like_C"/>
</dbReference>
<accession>A0A0H5R4L7</accession>
<dbReference type="EMBL" id="HACM01008698">
    <property type="protein sequence ID" value="CRZ09140.1"/>
    <property type="molecule type" value="Transcribed_RNA"/>
</dbReference>
<dbReference type="PANTHER" id="PTHR43205:SF42">
    <property type="entry name" value="ALCOHOL DEHYDROGENASE, ZINC-CONTAINING (AFU_ORTHOLOGUE AFUA_7G04530)"/>
    <property type="match status" value="1"/>
</dbReference>
<evidence type="ECO:0000259" key="2">
    <source>
        <dbReference type="SMART" id="SM00829"/>
    </source>
</evidence>
<dbReference type="InterPro" id="IPR045010">
    <property type="entry name" value="MDR_fam"/>
</dbReference>
<organism evidence="3">
    <name type="scientific">Spongospora subterranea</name>
    <dbReference type="NCBI Taxonomy" id="70186"/>
    <lineage>
        <taxon>Eukaryota</taxon>
        <taxon>Sar</taxon>
        <taxon>Rhizaria</taxon>
        <taxon>Endomyxa</taxon>
        <taxon>Phytomyxea</taxon>
        <taxon>Plasmodiophorida</taxon>
        <taxon>Plasmodiophoridae</taxon>
        <taxon>Spongospora</taxon>
    </lineage>
</organism>
<protein>
    <recommendedName>
        <fullName evidence="2">Enoyl reductase (ER) domain-containing protein</fullName>
    </recommendedName>
</protein>
<dbReference type="Gene3D" id="3.90.180.10">
    <property type="entry name" value="Medium-chain alcohol dehydrogenases, catalytic domain"/>
    <property type="match status" value="1"/>
</dbReference>
<sequence length="344" mass="37219">MAIVNQRITLQSRPVGAPSWDNFRQESVTVELPKTPYVLIKVLTISIDPAMRGWMSSADSYLPPVAIGDVMRASAIGEVVQSTIDKYRVNDIVEGVFGLQQYAVITDPEQIGLVKSSFDLPISAWLSILGITGLTAYFGLLKVGQPQPGDTVLISAAAGATGSIVGQIAKLMHCRVVGVAGSDEKCKLLVNDFKFDAAINYKSVTSLTAEVHRLCPAGVDVFFDSVGGGILDAALSNLRLGARVVICGAISQYNAQKVTGPEKYLNLLVKRARMQGFIVFDYAKEYGTARSRLAEWVRNGLITYNVDEMHGLDNWIPALSSVFLGNNSGKMVLKLSDPKIESKF</sequence>
<dbReference type="PANTHER" id="PTHR43205">
    <property type="entry name" value="PROSTAGLANDIN REDUCTASE"/>
    <property type="match status" value="1"/>
</dbReference>
<dbReference type="CDD" id="cd05288">
    <property type="entry name" value="PGDH"/>
    <property type="match status" value="1"/>
</dbReference>
<dbReference type="Gene3D" id="3.40.50.720">
    <property type="entry name" value="NAD(P)-binding Rossmann-like Domain"/>
    <property type="match status" value="1"/>
</dbReference>
<evidence type="ECO:0000256" key="1">
    <source>
        <dbReference type="ARBA" id="ARBA00023002"/>
    </source>
</evidence>
<dbReference type="InterPro" id="IPR011032">
    <property type="entry name" value="GroES-like_sf"/>
</dbReference>
<dbReference type="FunFam" id="3.40.50.720:FF:000121">
    <property type="entry name" value="Prostaglandin reductase 2"/>
    <property type="match status" value="1"/>
</dbReference>
<dbReference type="SUPFAM" id="SSF51735">
    <property type="entry name" value="NAD(P)-binding Rossmann-fold domains"/>
    <property type="match status" value="1"/>
</dbReference>
<keyword evidence="1" id="KW-0560">Oxidoreductase</keyword>
<dbReference type="GO" id="GO:0016628">
    <property type="term" value="F:oxidoreductase activity, acting on the CH-CH group of donors, NAD or NADP as acceptor"/>
    <property type="evidence" value="ECO:0007669"/>
    <property type="project" value="InterPro"/>
</dbReference>
<dbReference type="InterPro" id="IPR036291">
    <property type="entry name" value="NAD(P)-bd_dom_sf"/>
</dbReference>
<dbReference type="Pfam" id="PF00107">
    <property type="entry name" value="ADH_zinc_N"/>
    <property type="match status" value="1"/>
</dbReference>
<dbReference type="InterPro" id="IPR041694">
    <property type="entry name" value="ADH_N_2"/>
</dbReference>
<reference evidence="3" key="1">
    <citation type="submission" date="2015-04" db="EMBL/GenBank/DDBJ databases">
        <title>The genome sequence of the plant pathogenic Rhizarian Plasmodiophora brassicae reveals insights in its biotrophic life cycle and the origin of chitin synthesis.</title>
        <authorList>
            <person name="Schwelm A."/>
            <person name="Fogelqvist J."/>
            <person name="Knaust A."/>
            <person name="Julke S."/>
            <person name="Lilja T."/>
            <person name="Dhandapani V."/>
            <person name="Bonilla-Rosso G."/>
            <person name="Karlsson M."/>
            <person name="Shevchenko A."/>
            <person name="Choi S.R."/>
            <person name="Kim H.G."/>
            <person name="Park J.Y."/>
            <person name="Lim Y.P."/>
            <person name="Ludwig-Muller J."/>
            <person name="Dixelius C."/>
        </authorList>
    </citation>
    <scope>NUCLEOTIDE SEQUENCE</scope>
    <source>
        <tissue evidence="3">Potato root galls</tissue>
    </source>
</reference>
<feature type="domain" description="Enoyl reductase (ER)" evidence="2">
    <location>
        <begin position="13"/>
        <end position="333"/>
    </location>
</feature>
<dbReference type="SUPFAM" id="SSF50129">
    <property type="entry name" value="GroES-like"/>
    <property type="match status" value="1"/>
</dbReference>
<dbReference type="Pfam" id="PF16884">
    <property type="entry name" value="ADH_N_2"/>
    <property type="match status" value="1"/>
</dbReference>
<name>A0A0H5R4L7_9EUKA</name>
<evidence type="ECO:0000313" key="3">
    <source>
        <dbReference type="EMBL" id="CRZ09140.1"/>
    </source>
</evidence>